<dbReference type="Proteomes" id="UP000321362">
    <property type="component" value="Chromosome"/>
</dbReference>
<dbReference type="PROSITE" id="PS51257">
    <property type="entry name" value="PROKAR_LIPOPROTEIN"/>
    <property type="match status" value="1"/>
</dbReference>
<dbReference type="OrthoDB" id="9805017at2"/>
<sequence length="540" mass="58875">MKKIRYIIIFAMAALVIQSCKKTKDTFEAPYGDGKPPLGVSLSRDALPSPTSGAVGSEITFKATGLLPYKDKLKFMFNGEEGQITEVTAAGIKVKVPPFGSSGITSIAIDDQLVLGPLFKVNGLINVDPSFRATLGANNFVSQIFPLADGRNLVIGRFTNYDNKGIITPLNRIVRTSSDGEFDRTFRTGKAANGALARVMQINSKFIIAGGFSGYSQRTDNISNITSLGVDGSVDTIGIKVYRRPTQKDTSRDTTKYFPKFNGGTNEFINRVYNHQNKILATGNFRYYVHRTYKKPNHDFTKDTVIVDSTEIRQVLRFNLDGSLDKTFRFNIAANKGLPAANGPIDSYMHTDAALAEKLVVFGSFTTFDQTPAGRLVRLNADGGIDNTFKAGLGADNSISSLTYNTVTKKYLITGVFRTYNGKPVISMALLNQDGSLDDSFAPKIFEGGYPAFARQLDDGLIVVSGGFKKYNKVTRNGFMVLDSKGDLAGNYNTTGPFSGGLSDIIETKSADGKRALYLIGGFDRFDNQPVNNIIRVTIE</sequence>
<evidence type="ECO:0000259" key="1">
    <source>
        <dbReference type="Pfam" id="PF16400"/>
    </source>
</evidence>
<dbReference type="InterPro" id="IPR013431">
    <property type="entry name" value="Delta_60_rpt"/>
</dbReference>
<accession>A0A5B8W1P6</accession>
<keyword evidence="3" id="KW-1185">Reference proteome</keyword>
<dbReference type="Gene3D" id="2.80.10.50">
    <property type="match status" value="2"/>
</dbReference>
<dbReference type="AlphaFoldDB" id="A0A5B8W1P6"/>
<dbReference type="KEGG" id="mgk:FSB76_12655"/>
<proteinExistence type="predicted"/>
<name>A0A5B8W1P6_9SPHI</name>
<dbReference type="Gene3D" id="2.60.40.10">
    <property type="entry name" value="Immunoglobulins"/>
    <property type="match status" value="1"/>
</dbReference>
<reference evidence="2 3" key="1">
    <citation type="journal article" date="2013" name="J. Microbiol.">
        <title>Mucilaginibacter ginsenosidivorax sp. nov., with ginsenoside converting activity isolated from sediment.</title>
        <authorList>
            <person name="Kim J.K."/>
            <person name="Choi T.E."/>
            <person name="Liu Q.M."/>
            <person name="Park H.Y."/>
            <person name="Yi T.H."/>
            <person name="Yoon M.H."/>
            <person name="Kim S.C."/>
            <person name="Im W.T."/>
        </authorList>
    </citation>
    <scope>NUCLEOTIDE SEQUENCE [LARGE SCALE GENOMIC DNA]</scope>
    <source>
        <strain evidence="2 3">KHI28</strain>
    </source>
</reference>
<dbReference type="EMBL" id="CP042437">
    <property type="protein sequence ID" value="QEC76756.1"/>
    <property type="molecule type" value="Genomic_DNA"/>
</dbReference>
<dbReference type="InterPro" id="IPR032175">
    <property type="entry name" value="DUF5008"/>
</dbReference>
<gene>
    <name evidence="2" type="ORF">FSB76_12655</name>
</gene>
<evidence type="ECO:0000313" key="3">
    <source>
        <dbReference type="Proteomes" id="UP000321362"/>
    </source>
</evidence>
<dbReference type="RefSeq" id="WP_147053925.1">
    <property type="nucleotide sequence ID" value="NZ_CP042437.1"/>
</dbReference>
<feature type="domain" description="DUF5008" evidence="1">
    <location>
        <begin position="27"/>
        <end position="117"/>
    </location>
</feature>
<dbReference type="Pfam" id="PF17164">
    <property type="entry name" value="DUF5122"/>
    <property type="match status" value="2"/>
</dbReference>
<protein>
    <submittedName>
        <fullName evidence="2">DUF5008 domain-containing protein</fullName>
    </submittedName>
</protein>
<evidence type="ECO:0000313" key="2">
    <source>
        <dbReference type="EMBL" id="QEC76756.1"/>
    </source>
</evidence>
<organism evidence="2 3">
    <name type="scientific">Mucilaginibacter ginsenosidivorax</name>
    <dbReference type="NCBI Taxonomy" id="862126"/>
    <lineage>
        <taxon>Bacteria</taxon>
        <taxon>Pseudomonadati</taxon>
        <taxon>Bacteroidota</taxon>
        <taxon>Sphingobacteriia</taxon>
        <taxon>Sphingobacteriales</taxon>
        <taxon>Sphingobacteriaceae</taxon>
        <taxon>Mucilaginibacter</taxon>
    </lineage>
</organism>
<dbReference type="InterPro" id="IPR013783">
    <property type="entry name" value="Ig-like_fold"/>
</dbReference>
<dbReference type="Pfam" id="PF16400">
    <property type="entry name" value="DUF5008"/>
    <property type="match status" value="1"/>
</dbReference>